<feature type="region of interest" description="Disordered" evidence="1">
    <location>
        <begin position="559"/>
        <end position="589"/>
    </location>
</feature>
<organism evidence="3">
    <name type="scientific">Caenorhabditis brenneri</name>
    <name type="common">Nematode worm</name>
    <dbReference type="NCBI Taxonomy" id="135651"/>
    <lineage>
        <taxon>Eukaryota</taxon>
        <taxon>Metazoa</taxon>
        <taxon>Ecdysozoa</taxon>
        <taxon>Nematoda</taxon>
        <taxon>Chromadorea</taxon>
        <taxon>Rhabditida</taxon>
        <taxon>Rhabditina</taxon>
        <taxon>Rhabditomorpha</taxon>
        <taxon>Rhabditoidea</taxon>
        <taxon>Rhabditidae</taxon>
        <taxon>Peloderinae</taxon>
        <taxon>Caenorhabditis</taxon>
    </lineage>
</organism>
<dbReference type="eggNOG" id="ENOG502T3F5">
    <property type="taxonomic scope" value="Eukaryota"/>
</dbReference>
<gene>
    <name evidence="2" type="ORF">CAEBREN_24264</name>
</gene>
<dbReference type="InParanoid" id="G0MA79"/>
<proteinExistence type="predicted"/>
<evidence type="ECO:0000313" key="3">
    <source>
        <dbReference type="Proteomes" id="UP000008068"/>
    </source>
</evidence>
<name>G0MA79_CAEBE</name>
<dbReference type="HOGENOM" id="CLU_439563_0_0_1"/>
<dbReference type="Proteomes" id="UP000008068">
    <property type="component" value="Unassembled WGS sequence"/>
</dbReference>
<evidence type="ECO:0000256" key="1">
    <source>
        <dbReference type="SAM" id="MobiDB-lite"/>
    </source>
</evidence>
<feature type="region of interest" description="Disordered" evidence="1">
    <location>
        <begin position="66"/>
        <end position="92"/>
    </location>
</feature>
<accession>G0MA79</accession>
<feature type="compositionally biased region" description="Basic and acidic residues" evidence="1">
    <location>
        <begin position="366"/>
        <end position="380"/>
    </location>
</feature>
<evidence type="ECO:0000313" key="2">
    <source>
        <dbReference type="EMBL" id="EGT30937.1"/>
    </source>
</evidence>
<keyword evidence="3" id="KW-1185">Reference proteome</keyword>
<feature type="region of interest" description="Disordered" evidence="1">
    <location>
        <begin position="362"/>
        <end position="387"/>
    </location>
</feature>
<protein>
    <submittedName>
        <fullName evidence="2">Uncharacterized protein</fullName>
    </submittedName>
</protein>
<sequence>MDPYIPSAHPFFSKNSGEMLKVRPGPHVPLELTRSTFEAPITVARNTVRAPVRAENLPVLPLYSELEPGAGRGSTPVPTPRKVPEQPMVRTSEPVVLQTQERHVPVFKSIGGDDDESSTFDLPKSSFFPVGISHPNAVPAPGYKSEGGDQIEEFVPKFGFKSEGGCIYPLIPLKPSSPFVEKPGFKSEGGDPEAMSLGAIHTGEVLAPVLQETLEQLKSRETLAPSAISIAPMPQVLAPVLQEASEQIESRATLYSPGIPLVPSLQQSPATAEPIEILAPVLMETLEQLKSRETPALESMTVPTEQEASLSDFYKELIEEARSAPEEVAPVDISVAQLDTIDTQWSNLSTKPEEETQVLAPIGRSQKPEVADQEQQKLPENEPETVEPTVPATVEFIYPSTQDTIQVEPLASLGQKESIPQTTPVQELSQAPEAPEAEKALEAPIQIKNMDLLYDQVSYYQNQQEPAEFEVPESVVVESVRSMILEPEASAPREDSIKNGFEEFTHETVAQENVGSYQLSENERQLIEENKKFFESGQDHVEVPQEINPIMMWSQQMTESYSTPDSPPIVESAGSPAPPVGNNGNERIPTTELDSLVGEYEQFDNNEIYEAEKHEKDVPQTM</sequence>
<dbReference type="EMBL" id="GL379787">
    <property type="protein sequence ID" value="EGT30937.1"/>
    <property type="molecule type" value="Genomic_DNA"/>
</dbReference>
<reference evidence="3" key="1">
    <citation type="submission" date="2011-07" db="EMBL/GenBank/DDBJ databases">
        <authorList>
            <consortium name="Caenorhabditis brenneri Sequencing and Analysis Consortium"/>
            <person name="Wilson R.K."/>
        </authorList>
    </citation>
    <scope>NUCLEOTIDE SEQUENCE [LARGE SCALE GENOMIC DNA]</scope>
    <source>
        <strain evidence="3">PB2801</strain>
    </source>
</reference>
<dbReference type="AlphaFoldDB" id="G0MA79"/>